<dbReference type="Pfam" id="PF13639">
    <property type="entry name" value="zf-RING_2"/>
    <property type="match status" value="1"/>
</dbReference>
<feature type="compositionally biased region" description="Polar residues" evidence="5">
    <location>
        <begin position="531"/>
        <end position="545"/>
    </location>
</feature>
<evidence type="ECO:0000256" key="4">
    <source>
        <dbReference type="PROSITE-ProRule" id="PRU00175"/>
    </source>
</evidence>
<feature type="region of interest" description="Disordered" evidence="5">
    <location>
        <begin position="610"/>
        <end position="672"/>
    </location>
</feature>
<dbReference type="SUPFAM" id="SSF57850">
    <property type="entry name" value="RING/U-box"/>
    <property type="match status" value="1"/>
</dbReference>
<evidence type="ECO:0000256" key="3">
    <source>
        <dbReference type="ARBA" id="ARBA00022833"/>
    </source>
</evidence>
<keyword evidence="8" id="KW-1185">Reference proteome</keyword>
<feature type="compositionally biased region" description="Polar residues" evidence="5">
    <location>
        <begin position="643"/>
        <end position="654"/>
    </location>
</feature>
<dbReference type="Proteomes" id="UP001049176">
    <property type="component" value="Chromosome 3"/>
</dbReference>
<dbReference type="Gene3D" id="3.30.40.10">
    <property type="entry name" value="Zinc/RING finger domain, C3HC4 (zinc finger)"/>
    <property type="match status" value="1"/>
</dbReference>
<evidence type="ECO:0000256" key="2">
    <source>
        <dbReference type="ARBA" id="ARBA00022771"/>
    </source>
</evidence>
<dbReference type="PANTHER" id="PTHR25462:SF296">
    <property type="entry name" value="MEIOTIC P26, ISOFORM F"/>
    <property type="match status" value="1"/>
</dbReference>
<feature type="compositionally biased region" description="Basic and acidic residues" evidence="5">
    <location>
        <begin position="417"/>
        <end position="430"/>
    </location>
</feature>
<sequence>MFIYHFSSACDVCLQAYTEDAPVAKQPHVIPCCHIFCKGCLETILDTTTDSQSRGRCPLCRHFFAPAGIKKLHVDAPTLTHEQEDQALLRLVLDKWDSEGEDLASLITQVDSWLVGKDENLYQGLRKARKALAQREEMQSQILENRHTIRSYKRLLKSAQNSALEEQEVSMAKEVSAQELQNRLDRSRVEIQELRDYIALLEGGRSHHRDKGKGRAMPLLDPTFQTSRARNPLPAPPQHIASNNYYLNTPPIIEDNDLELATAIEESLRYQQPQYVQQSGSTAGPSRIPAIGTSYTVANDPAVAPYPVAVHFADGSTTGHHSEVHPQRNSYSRGSRSDYPRYQSTSTPSPPRRTMMPSGPPETDRVAPDAYYGPSNPPISEQDLLALRKSVEDMNLRQAESSNRTSQADPRRHRRKDDRTRNDWAREATRQDQIRGVTGLGLINENVDEAWPQIQQPHLNVAPQPLFQQEVIEHSFEFPSARAVSATAPATSRARITQTHDSAASLDTQMRQVFVQLNPPRHQALARDSDGQSLLSNDTTGTWHSDQVGERIQRRSMNSDILNSLTTFPSPSDRRSSISSIVSLQNSFLPPIPPQPSRGSNVSLIHSRAGDTNTSLSSASGAPAGSATTTLGFFTPETPRPGNASTTTGHTHFTQPARESGGGRPRPSRHLTQPIPVRTDIHMLRGSGTIPIATIAHGQSSRAVQPPTTYTPIPSDVSDGNDRQPMPTEFGNALGLDLSRDLGSVAQQGTALANPQLLAPTPRAPHHQFLRSFSDGL</sequence>
<evidence type="ECO:0000256" key="1">
    <source>
        <dbReference type="ARBA" id="ARBA00022723"/>
    </source>
</evidence>
<keyword evidence="2 4" id="KW-0863">Zinc-finger</keyword>
<dbReference type="PROSITE" id="PS50089">
    <property type="entry name" value="ZF_RING_2"/>
    <property type="match status" value="1"/>
</dbReference>
<keyword evidence="3" id="KW-0862">Zinc</keyword>
<accession>A0A9P7S4B7</accession>
<keyword evidence="1" id="KW-0479">Metal-binding</keyword>
<evidence type="ECO:0000256" key="5">
    <source>
        <dbReference type="SAM" id="MobiDB-lite"/>
    </source>
</evidence>
<protein>
    <recommendedName>
        <fullName evidence="6">RING-type domain-containing protein</fullName>
    </recommendedName>
</protein>
<feature type="region of interest" description="Disordered" evidence="5">
    <location>
        <begin position="317"/>
        <end position="380"/>
    </location>
</feature>
<dbReference type="PROSITE" id="PS00518">
    <property type="entry name" value="ZF_RING_1"/>
    <property type="match status" value="1"/>
</dbReference>
<feature type="domain" description="RING-type" evidence="6">
    <location>
        <begin position="10"/>
        <end position="61"/>
    </location>
</feature>
<dbReference type="GO" id="GO:0005654">
    <property type="term" value="C:nucleoplasm"/>
    <property type="evidence" value="ECO:0007669"/>
    <property type="project" value="TreeGrafter"/>
</dbReference>
<evidence type="ECO:0000313" key="7">
    <source>
        <dbReference type="EMBL" id="KAG7095246.1"/>
    </source>
</evidence>
<evidence type="ECO:0000259" key="6">
    <source>
        <dbReference type="PROSITE" id="PS50089"/>
    </source>
</evidence>
<dbReference type="InterPro" id="IPR047153">
    <property type="entry name" value="TRIM45/56/19-like"/>
</dbReference>
<dbReference type="PANTHER" id="PTHR25462">
    <property type="entry name" value="BONUS, ISOFORM C-RELATED"/>
    <property type="match status" value="1"/>
</dbReference>
<dbReference type="KEGG" id="more:E1B28_006020"/>
<feature type="compositionally biased region" description="Polar residues" evidence="5">
    <location>
        <begin position="698"/>
        <end position="712"/>
    </location>
</feature>
<name>A0A9P7S4B7_9AGAR</name>
<evidence type="ECO:0000313" key="8">
    <source>
        <dbReference type="Proteomes" id="UP001049176"/>
    </source>
</evidence>
<proteinExistence type="predicted"/>
<dbReference type="SMART" id="SM00184">
    <property type="entry name" value="RING"/>
    <property type="match status" value="1"/>
</dbReference>
<feature type="region of interest" description="Disordered" evidence="5">
    <location>
        <begin position="698"/>
        <end position="723"/>
    </location>
</feature>
<dbReference type="AlphaFoldDB" id="A0A9P7S4B7"/>
<feature type="region of interest" description="Disordered" evidence="5">
    <location>
        <begin position="395"/>
        <end position="430"/>
    </location>
</feature>
<reference evidence="7" key="1">
    <citation type="journal article" date="2021" name="Genome Biol. Evol.">
        <title>The assembled and annotated genome of the fairy-ring fungus Marasmius oreades.</title>
        <authorList>
            <person name="Hiltunen M."/>
            <person name="Ament-Velasquez S.L."/>
            <person name="Johannesson H."/>
        </authorList>
    </citation>
    <scope>NUCLEOTIDE SEQUENCE</scope>
    <source>
        <strain evidence="7">03SP1</strain>
    </source>
</reference>
<dbReference type="RefSeq" id="XP_043011716.1">
    <property type="nucleotide sequence ID" value="XM_043150627.1"/>
</dbReference>
<dbReference type="InterPro" id="IPR001841">
    <property type="entry name" value="Znf_RING"/>
</dbReference>
<dbReference type="InterPro" id="IPR017907">
    <property type="entry name" value="Znf_RING_CS"/>
</dbReference>
<dbReference type="EMBL" id="CM032183">
    <property type="protein sequence ID" value="KAG7095246.1"/>
    <property type="molecule type" value="Genomic_DNA"/>
</dbReference>
<organism evidence="7 8">
    <name type="scientific">Marasmius oreades</name>
    <name type="common">fairy-ring Marasmius</name>
    <dbReference type="NCBI Taxonomy" id="181124"/>
    <lineage>
        <taxon>Eukaryota</taxon>
        <taxon>Fungi</taxon>
        <taxon>Dikarya</taxon>
        <taxon>Basidiomycota</taxon>
        <taxon>Agaricomycotina</taxon>
        <taxon>Agaricomycetes</taxon>
        <taxon>Agaricomycetidae</taxon>
        <taxon>Agaricales</taxon>
        <taxon>Marasmiineae</taxon>
        <taxon>Marasmiaceae</taxon>
        <taxon>Marasmius</taxon>
    </lineage>
</organism>
<dbReference type="GO" id="GO:0008270">
    <property type="term" value="F:zinc ion binding"/>
    <property type="evidence" value="ECO:0007669"/>
    <property type="project" value="UniProtKB-KW"/>
</dbReference>
<dbReference type="GO" id="GO:0061630">
    <property type="term" value="F:ubiquitin protein ligase activity"/>
    <property type="evidence" value="ECO:0007669"/>
    <property type="project" value="TreeGrafter"/>
</dbReference>
<dbReference type="GeneID" id="66075096"/>
<comment type="caution">
    <text evidence="7">The sequence shown here is derived from an EMBL/GenBank/DDBJ whole genome shotgun (WGS) entry which is preliminary data.</text>
</comment>
<dbReference type="InterPro" id="IPR013083">
    <property type="entry name" value="Znf_RING/FYVE/PHD"/>
</dbReference>
<feature type="region of interest" description="Disordered" evidence="5">
    <location>
        <begin position="525"/>
        <end position="555"/>
    </location>
</feature>
<dbReference type="OrthoDB" id="6105938at2759"/>
<feature type="compositionally biased region" description="Low complexity" evidence="5">
    <location>
        <begin position="614"/>
        <end position="632"/>
    </location>
</feature>
<feature type="compositionally biased region" description="Polar residues" evidence="5">
    <location>
        <begin position="398"/>
        <end position="408"/>
    </location>
</feature>
<gene>
    <name evidence="7" type="ORF">E1B28_006020</name>
</gene>